<proteinExistence type="predicted"/>
<accession>A0A183SG85</accession>
<name>A0A183SG85_SCHSO</name>
<dbReference type="InterPro" id="IPR023123">
    <property type="entry name" value="Tubulin_C"/>
</dbReference>
<protein>
    <submittedName>
        <fullName evidence="1">ABC transporter ATP-binding protein</fullName>
    </submittedName>
</protein>
<dbReference type="AlphaFoldDB" id="A0A183SG85"/>
<dbReference type="WBParaSite" id="SSLN_0000333301-mRNA-1">
    <property type="protein sequence ID" value="SSLN_0000333301-mRNA-1"/>
    <property type="gene ID" value="SSLN_0000333301"/>
</dbReference>
<dbReference type="Gene3D" id="1.10.287.600">
    <property type="entry name" value="Helix hairpin bin"/>
    <property type="match status" value="1"/>
</dbReference>
<evidence type="ECO:0000313" key="1">
    <source>
        <dbReference type="WBParaSite" id="SSLN_0000333301-mRNA-1"/>
    </source>
</evidence>
<reference evidence="1" key="1">
    <citation type="submission" date="2016-06" db="UniProtKB">
        <authorList>
            <consortium name="WormBaseParasite"/>
        </authorList>
    </citation>
    <scope>IDENTIFICATION</scope>
</reference>
<organism evidence="1">
    <name type="scientific">Schistocephalus solidus</name>
    <name type="common">Tapeworm</name>
    <dbReference type="NCBI Taxonomy" id="70667"/>
    <lineage>
        <taxon>Eukaryota</taxon>
        <taxon>Metazoa</taxon>
        <taxon>Spiralia</taxon>
        <taxon>Lophotrochozoa</taxon>
        <taxon>Platyhelminthes</taxon>
        <taxon>Cestoda</taxon>
        <taxon>Eucestoda</taxon>
        <taxon>Diphyllobothriidea</taxon>
        <taxon>Diphyllobothriidae</taxon>
        <taxon>Schistocephalus</taxon>
    </lineage>
</organism>
<sequence length="46" mass="5415">LKGFLHRFTGERTDKLEFTETAFNVNYLMTEVQQYQDVTAEEEGEV</sequence>